<evidence type="ECO:0000256" key="3">
    <source>
        <dbReference type="ARBA" id="ARBA00022989"/>
    </source>
</evidence>
<feature type="transmembrane region" description="Helical" evidence="5">
    <location>
        <begin position="143"/>
        <end position="162"/>
    </location>
</feature>
<feature type="transmembrane region" description="Helical" evidence="5">
    <location>
        <begin position="74"/>
        <end position="99"/>
    </location>
</feature>
<feature type="domain" description="ABC-2 type transporter transmembrane" evidence="6">
    <location>
        <begin position="26"/>
        <end position="156"/>
    </location>
</feature>
<dbReference type="GO" id="GO:0016020">
    <property type="term" value="C:membrane"/>
    <property type="evidence" value="ECO:0007669"/>
    <property type="project" value="UniProtKB-SubCell"/>
</dbReference>
<keyword evidence="8" id="KW-1185">Reference proteome</keyword>
<reference evidence="7 8" key="1">
    <citation type="journal article" date="2021" name="Elife">
        <title>Chloroplast acquisition without the gene transfer in kleptoplastic sea slugs, Plakobranchus ocellatus.</title>
        <authorList>
            <person name="Maeda T."/>
            <person name="Takahashi S."/>
            <person name="Yoshida T."/>
            <person name="Shimamura S."/>
            <person name="Takaki Y."/>
            <person name="Nagai Y."/>
            <person name="Toyoda A."/>
            <person name="Suzuki Y."/>
            <person name="Arimoto A."/>
            <person name="Ishii H."/>
            <person name="Satoh N."/>
            <person name="Nishiyama T."/>
            <person name="Hasebe M."/>
            <person name="Maruyama T."/>
            <person name="Minagawa J."/>
            <person name="Obokata J."/>
            <person name="Shigenobu S."/>
        </authorList>
    </citation>
    <scope>NUCLEOTIDE SEQUENCE [LARGE SCALE GENOMIC DNA]</scope>
</reference>
<comment type="subcellular location">
    <subcellularLocation>
        <location evidence="1">Membrane</location>
        <topology evidence="1">Multi-pass membrane protein</topology>
    </subcellularLocation>
</comment>
<dbReference type="GO" id="GO:0005524">
    <property type="term" value="F:ATP binding"/>
    <property type="evidence" value="ECO:0007669"/>
    <property type="project" value="UniProtKB-KW"/>
</dbReference>
<dbReference type="GO" id="GO:0140359">
    <property type="term" value="F:ABC-type transporter activity"/>
    <property type="evidence" value="ECO:0007669"/>
    <property type="project" value="InterPro"/>
</dbReference>
<keyword evidence="7" id="KW-0547">Nucleotide-binding</keyword>
<comment type="caution">
    <text evidence="7">The sequence shown here is derived from an EMBL/GenBank/DDBJ whole genome shotgun (WGS) entry which is preliminary data.</text>
</comment>
<evidence type="ECO:0000256" key="4">
    <source>
        <dbReference type="ARBA" id="ARBA00023136"/>
    </source>
</evidence>
<feature type="transmembrane region" description="Helical" evidence="5">
    <location>
        <begin position="29"/>
        <end position="54"/>
    </location>
</feature>
<dbReference type="AlphaFoldDB" id="A0AAV4CK54"/>
<organism evidence="7 8">
    <name type="scientific">Plakobranchus ocellatus</name>
    <dbReference type="NCBI Taxonomy" id="259542"/>
    <lineage>
        <taxon>Eukaryota</taxon>
        <taxon>Metazoa</taxon>
        <taxon>Spiralia</taxon>
        <taxon>Lophotrochozoa</taxon>
        <taxon>Mollusca</taxon>
        <taxon>Gastropoda</taxon>
        <taxon>Heterobranchia</taxon>
        <taxon>Euthyneura</taxon>
        <taxon>Panpulmonata</taxon>
        <taxon>Sacoglossa</taxon>
        <taxon>Placobranchoidea</taxon>
        <taxon>Plakobranchidae</taxon>
        <taxon>Plakobranchus</taxon>
    </lineage>
</organism>
<evidence type="ECO:0000256" key="5">
    <source>
        <dbReference type="SAM" id="Phobius"/>
    </source>
</evidence>
<dbReference type="InterPro" id="IPR013525">
    <property type="entry name" value="ABC2_TM"/>
</dbReference>
<protein>
    <submittedName>
        <fullName evidence="7">ATP-binding cassette sub-family a member 5</fullName>
    </submittedName>
</protein>
<dbReference type="Proteomes" id="UP000735302">
    <property type="component" value="Unassembled WGS sequence"/>
</dbReference>
<accession>A0AAV4CK54</accession>
<evidence type="ECO:0000256" key="2">
    <source>
        <dbReference type="ARBA" id="ARBA00022692"/>
    </source>
</evidence>
<keyword evidence="3 5" id="KW-1133">Transmembrane helix</keyword>
<evidence type="ECO:0000313" key="7">
    <source>
        <dbReference type="EMBL" id="GFO31423.1"/>
    </source>
</evidence>
<sequence length="242" mass="27008">MLNSTGIAQSVTSVSYPWLDTRRKVQYEIYVVASGFVLGIAFILLLSGFATEIVQDREWKLRSQLRISGLGFNLYWGTIYLRDIVVYLIPCTIILIALLVMDIDGLNSTGAVLSIILMFLTNIPFNILMMMNMSFLFEKAETAISYMTILLQLTHLMVLVLATPDASKENDEELFCGATSASLAVSSSRDRGSMLVVVCLTPVRFVLIVQDRHPVHDMEGTPFESPHLLTRAVEETSFEPSN</sequence>
<proteinExistence type="predicted"/>
<evidence type="ECO:0000313" key="8">
    <source>
        <dbReference type="Proteomes" id="UP000735302"/>
    </source>
</evidence>
<gene>
    <name evidence="7" type="ORF">PoB_005792800</name>
</gene>
<dbReference type="Pfam" id="PF12698">
    <property type="entry name" value="ABC2_membrane_3"/>
    <property type="match status" value="1"/>
</dbReference>
<name>A0AAV4CK54_9GAST</name>
<keyword evidence="2 5" id="KW-0812">Transmembrane</keyword>
<evidence type="ECO:0000259" key="6">
    <source>
        <dbReference type="Pfam" id="PF12698"/>
    </source>
</evidence>
<feature type="transmembrane region" description="Helical" evidence="5">
    <location>
        <begin position="111"/>
        <end position="131"/>
    </location>
</feature>
<evidence type="ECO:0000256" key="1">
    <source>
        <dbReference type="ARBA" id="ARBA00004141"/>
    </source>
</evidence>
<keyword evidence="7" id="KW-0067">ATP-binding</keyword>
<keyword evidence="4 5" id="KW-0472">Membrane</keyword>
<dbReference type="EMBL" id="BLXT01006392">
    <property type="protein sequence ID" value="GFO31423.1"/>
    <property type="molecule type" value="Genomic_DNA"/>
</dbReference>